<evidence type="ECO:0000256" key="2">
    <source>
        <dbReference type="ARBA" id="ARBA00022679"/>
    </source>
</evidence>
<evidence type="ECO:0000259" key="6">
    <source>
        <dbReference type="Pfam" id="PF17101"/>
    </source>
</evidence>
<feature type="domain" description="Stealth protein CR2 conserved region 2" evidence="5">
    <location>
        <begin position="330"/>
        <end position="434"/>
    </location>
</feature>
<dbReference type="Pfam" id="PF11380">
    <property type="entry name" value="Stealth_CR2"/>
    <property type="match status" value="1"/>
</dbReference>
<dbReference type="InterPro" id="IPR021520">
    <property type="entry name" value="Stealth_CR2"/>
</dbReference>
<evidence type="ECO:0000256" key="4">
    <source>
        <dbReference type="SAM" id="MobiDB-lite"/>
    </source>
</evidence>
<dbReference type="InterPro" id="IPR031356">
    <property type="entry name" value="Stealth_CR4"/>
</dbReference>
<keyword evidence="3" id="KW-0270">Exopolysaccharide synthesis</keyword>
<accession>A0ABY5DDC8</accession>
<sequence>MSLTARAKRTAERLLPPSVRARREEERRAAAARAAEERRRARTAARRATLLAEDPQLRAFSAPPGETDTEKDTEKGDGQARPQEPSALLGRVVRHFTAADASARNLDLVTEALRSAGIDHFMVPGRSPLRHVVGVHRSDKKAFLTAMRELHANSAVYAVKPGARGVAADYCAYVDGALSDAVKSGLIIRFAEQLLSPRGDLFAGFEYGCDVEFWRDGSSVLQSERAAQALDRLRVKVPVEAMADALLAPRPNRIADVLPATERVPATLTVQDRELPTYRPFSHRRAEEVAFPVDVVYTWVDGSDPVHADKRAQHRGRRSDLAAHAANVSRYTDHEELRYSLRSLQMYAPFVRNIYVVTDSQIPRWLDVSQPGITVVDHRDIFTDPSVLPVFSSRAIETQLHHIEGLSERYLYLNDDVFFAGPVGAEHFFHANGIALLPFSSHQIGVGPPIPEEVAPNWAGKNARELFLESFGATITHKIRHAPFPQIRAVHRELEERYREDVERTAASRFRHPDDIAMATTLHQYYALLSGYGVRGEYRTRYVDIGTDTAADRLAALAAGDPAEGEYDFLCLNDFDTPPERQEAVSRMVRDFLERRFPFPSRFEKESEPVGGPEPGISAAA</sequence>
<dbReference type="PANTHER" id="PTHR24045:SF0">
    <property type="entry name" value="N-ACETYLGLUCOSAMINE-1-PHOSPHOTRANSFERASE SUBUNITS ALPHA_BETA"/>
    <property type="match status" value="1"/>
</dbReference>
<gene>
    <name evidence="9" type="ORF">NE857_12420</name>
</gene>
<evidence type="ECO:0000256" key="1">
    <source>
        <dbReference type="ARBA" id="ARBA00007583"/>
    </source>
</evidence>
<dbReference type="Pfam" id="PF17102">
    <property type="entry name" value="Stealth_CR3"/>
    <property type="match status" value="1"/>
</dbReference>
<feature type="domain" description="Stealth protein CR3 conserved region 3" evidence="7">
    <location>
        <begin position="481"/>
        <end position="527"/>
    </location>
</feature>
<dbReference type="Pfam" id="PF17103">
    <property type="entry name" value="Stealth_CR4"/>
    <property type="match status" value="1"/>
</dbReference>
<evidence type="ECO:0000313" key="10">
    <source>
        <dbReference type="Proteomes" id="UP001055940"/>
    </source>
</evidence>
<feature type="domain" description="Stealth protein CR1 conserved region 1" evidence="6">
    <location>
        <begin position="291"/>
        <end position="314"/>
    </location>
</feature>
<keyword evidence="10" id="KW-1185">Reference proteome</keyword>
<protein>
    <submittedName>
        <fullName evidence="9">Stealth family protein</fullName>
    </submittedName>
</protein>
<comment type="similarity">
    <text evidence="1">Belongs to the stealth family.</text>
</comment>
<feature type="compositionally biased region" description="Basic and acidic residues" evidence="4">
    <location>
        <begin position="68"/>
        <end position="78"/>
    </location>
</feature>
<dbReference type="InterPro" id="IPR047141">
    <property type="entry name" value="Stealth"/>
</dbReference>
<keyword evidence="2" id="KW-0808">Transferase</keyword>
<dbReference type="Pfam" id="PF17101">
    <property type="entry name" value="Stealth_CR1"/>
    <property type="match status" value="1"/>
</dbReference>
<feature type="domain" description="Stealth protein CR4 conserved region 4" evidence="8">
    <location>
        <begin position="567"/>
        <end position="610"/>
    </location>
</feature>
<evidence type="ECO:0000313" key="9">
    <source>
        <dbReference type="EMBL" id="USY22334.1"/>
    </source>
</evidence>
<evidence type="ECO:0000259" key="7">
    <source>
        <dbReference type="Pfam" id="PF17102"/>
    </source>
</evidence>
<dbReference type="InterPro" id="IPR031357">
    <property type="entry name" value="Stealth_CR3"/>
</dbReference>
<dbReference type="EMBL" id="CP099837">
    <property type="protein sequence ID" value="USY22334.1"/>
    <property type="molecule type" value="Genomic_DNA"/>
</dbReference>
<evidence type="ECO:0000259" key="5">
    <source>
        <dbReference type="Pfam" id="PF11380"/>
    </source>
</evidence>
<dbReference type="PANTHER" id="PTHR24045">
    <property type="match status" value="1"/>
</dbReference>
<feature type="compositionally biased region" description="Basic and acidic residues" evidence="4">
    <location>
        <begin position="21"/>
        <end position="39"/>
    </location>
</feature>
<feature type="region of interest" description="Disordered" evidence="4">
    <location>
        <begin position="1"/>
        <end position="88"/>
    </location>
</feature>
<name>A0ABY5DDC8_9ACTN</name>
<dbReference type="RefSeq" id="WP_254421119.1">
    <property type="nucleotide sequence ID" value="NZ_BAAAJB010000046.1"/>
</dbReference>
<evidence type="ECO:0000259" key="8">
    <source>
        <dbReference type="Pfam" id="PF17103"/>
    </source>
</evidence>
<organism evidence="9 10">
    <name type="scientific">Nocardiopsis exhalans</name>
    <dbReference type="NCBI Taxonomy" id="163604"/>
    <lineage>
        <taxon>Bacteria</taxon>
        <taxon>Bacillati</taxon>
        <taxon>Actinomycetota</taxon>
        <taxon>Actinomycetes</taxon>
        <taxon>Streptosporangiales</taxon>
        <taxon>Nocardiopsidaceae</taxon>
        <taxon>Nocardiopsis</taxon>
    </lineage>
</organism>
<dbReference type="InterPro" id="IPR031358">
    <property type="entry name" value="Stealth_CR1"/>
</dbReference>
<proteinExistence type="inferred from homology"/>
<evidence type="ECO:0000256" key="3">
    <source>
        <dbReference type="ARBA" id="ARBA00023169"/>
    </source>
</evidence>
<dbReference type="Proteomes" id="UP001055940">
    <property type="component" value="Chromosome"/>
</dbReference>
<reference evidence="9" key="1">
    <citation type="submission" date="2022-06" db="EMBL/GenBank/DDBJ databases">
        <authorList>
            <person name="Ping M."/>
        </authorList>
    </citation>
    <scope>NUCLEOTIDE SEQUENCE</scope>
    <source>
        <strain evidence="9">JCM11759T</strain>
    </source>
</reference>